<dbReference type="InParanoid" id="A0A7N8Y5U5"/>
<proteinExistence type="predicted"/>
<evidence type="ECO:0000256" key="1">
    <source>
        <dbReference type="SAM" id="Phobius"/>
    </source>
</evidence>
<keyword evidence="1" id="KW-0812">Transmembrane</keyword>
<accession>A0A7N8Y5U5</accession>
<organism evidence="2 3">
    <name type="scientific">Mastacembelus armatus</name>
    <name type="common">zig-zag eel</name>
    <dbReference type="NCBI Taxonomy" id="205130"/>
    <lineage>
        <taxon>Eukaryota</taxon>
        <taxon>Metazoa</taxon>
        <taxon>Chordata</taxon>
        <taxon>Craniata</taxon>
        <taxon>Vertebrata</taxon>
        <taxon>Euteleostomi</taxon>
        <taxon>Actinopterygii</taxon>
        <taxon>Neopterygii</taxon>
        <taxon>Teleostei</taxon>
        <taxon>Neoteleostei</taxon>
        <taxon>Acanthomorphata</taxon>
        <taxon>Anabantaria</taxon>
        <taxon>Synbranchiformes</taxon>
        <taxon>Mastacembelidae</taxon>
        <taxon>Mastacembelus</taxon>
    </lineage>
</organism>
<dbReference type="Proteomes" id="UP000261640">
    <property type="component" value="Unplaced"/>
</dbReference>
<name>A0A7N8Y5U5_9TELE</name>
<reference evidence="2" key="1">
    <citation type="submission" date="2025-08" db="UniProtKB">
        <authorList>
            <consortium name="Ensembl"/>
        </authorList>
    </citation>
    <scope>IDENTIFICATION</scope>
</reference>
<feature type="transmembrane region" description="Helical" evidence="1">
    <location>
        <begin position="18"/>
        <end position="37"/>
    </location>
</feature>
<evidence type="ECO:0000313" key="3">
    <source>
        <dbReference type="Proteomes" id="UP000261640"/>
    </source>
</evidence>
<keyword evidence="1" id="KW-0472">Membrane</keyword>
<dbReference type="AlphaFoldDB" id="A0A7N8Y5U5"/>
<reference evidence="2" key="2">
    <citation type="submission" date="2025-09" db="UniProtKB">
        <authorList>
            <consortium name="Ensembl"/>
        </authorList>
    </citation>
    <scope>IDENTIFICATION</scope>
</reference>
<evidence type="ECO:0000313" key="2">
    <source>
        <dbReference type="Ensembl" id="ENSMAMP00000060760.1"/>
    </source>
</evidence>
<dbReference type="GeneTree" id="ENSGT00940000178967"/>
<dbReference type="Ensembl" id="ENSMAMT00000041493.1">
    <property type="protein sequence ID" value="ENSMAMP00000060760.1"/>
    <property type="gene ID" value="ENSMAMG00000025182.1"/>
</dbReference>
<keyword evidence="1" id="KW-1133">Transmembrane helix</keyword>
<protein>
    <submittedName>
        <fullName evidence="2">Uncharacterized protein</fullName>
    </submittedName>
</protein>
<sequence>MWRFVSISGQRGTPYNTGQWWVCPPLAFLPFAVYLLVSREVTFDNVAVNSGSELLPGSLVEVLSVDDPHLFEESRLAALASAEQQDLYEPFHVRFLPGQRFVDLLGLS</sequence>
<keyword evidence="3" id="KW-1185">Reference proteome</keyword>